<dbReference type="Pfam" id="PF00571">
    <property type="entry name" value="CBS"/>
    <property type="match status" value="1"/>
</dbReference>
<gene>
    <name evidence="17" type="ORF">GCM10010170_066090</name>
</gene>
<keyword evidence="11 14" id="KW-0482">Metalloprotease</keyword>
<evidence type="ECO:0000256" key="9">
    <source>
        <dbReference type="ARBA" id="ARBA00022833"/>
    </source>
</evidence>
<evidence type="ECO:0000256" key="13">
    <source>
        <dbReference type="ARBA" id="ARBA00023136"/>
    </source>
</evidence>
<evidence type="ECO:0000256" key="11">
    <source>
        <dbReference type="ARBA" id="ARBA00023049"/>
    </source>
</evidence>
<dbReference type="InterPro" id="IPR016483">
    <property type="entry name" value="UCP006404_Pept_M50_CBS"/>
</dbReference>
<keyword evidence="9 14" id="KW-0862">Zinc</keyword>
<dbReference type="SUPFAM" id="SSF54631">
    <property type="entry name" value="CBS-domain pair"/>
    <property type="match status" value="1"/>
</dbReference>
<evidence type="ECO:0000256" key="14">
    <source>
        <dbReference type="PIRNR" id="PIRNR006404"/>
    </source>
</evidence>
<evidence type="ECO:0000256" key="12">
    <source>
        <dbReference type="ARBA" id="ARBA00023122"/>
    </source>
</evidence>
<dbReference type="GO" id="GO:0006508">
    <property type="term" value="P:proteolysis"/>
    <property type="evidence" value="ECO:0007669"/>
    <property type="project" value="UniProtKB-KW"/>
</dbReference>
<feature type="transmembrane region" description="Helical" evidence="14">
    <location>
        <begin position="21"/>
        <end position="41"/>
    </location>
</feature>
<feature type="transmembrane region" description="Helical" evidence="14">
    <location>
        <begin position="107"/>
        <end position="132"/>
    </location>
</feature>
<keyword evidence="8 14" id="KW-0378">Hydrolase</keyword>
<feature type="transmembrane region" description="Helical" evidence="14">
    <location>
        <begin position="47"/>
        <end position="66"/>
    </location>
</feature>
<evidence type="ECO:0000256" key="7">
    <source>
        <dbReference type="ARBA" id="ARBA00022737"/>
    </source>
</evidence>
<evidence type="ECO:0000259" key="16">
    <source>
        <dbReference type="Pfam" id="PF02163"/>
    </source>
</evidence>
<evidence type="ECO:0000256" key="4">
    <source>
        <dbReference type="ARBA" id="ARBA00022670"/>
    </source>
</evidence>
<evidence type="ECO:0000256" key="5">
    <source>
        <dbReference type="ARBA" id="ARBA00022692"/>
    </source>
</evidence>
<dbReference type="InterPro" id="IPR008915">
    <property type="entry name" value="Peptidase_M50"/>
</dbReference>
<comment type="subcellular location">
    <subcellularLocation>
        <location evidence="1 14">Cell membrane</location>
        <topology evidence="1 14">Multi-pass membrane protein</topology>
    </subcellularLocation>
</comment>
<keyword evidence="4 14" id="KW-0645">Protease</keyword>
<keyword evidence="5 14" id="KW-0812">Transmembrane</keyword>
<evidence type="ECO:0000313" key="18">
    <source>
        <dbReference type="Proteomes" id="UP001501444"/>
    </source>
</evidence>
<evidence type="ECO:0000256" key="6">
    <source>
        <dbReference type="ARBA" id="ARBA00022723"/>
    </source>
</evidence>
<comment type="cofactor">
    <cofactor evidence="14">
        <name>Zn(2+)</name>
        <dbReference type="ChEBI" id="CHEBI:29105"/>
    </cofactor>
    <text evidence="14">Binds 1 zinc ion per subunit.</text>
</comment>
<evidence type="ECO:0000256" key="8">
    <source>
        <dbReference type="ARBA" id="ARBA00022801"/>
    </source>
</evidence>
<feature type="domain" description="Peptidase M50" evidence="16">
    <location>
        <begin position="134"/>
        <end position="196"/>
    </location>
</feature>
<evidence type="ECO:0000256" key="3">
    <source>
        <dbReference type="ARBA" id="ARBA00022475"/>
    </source>
</evidence>
<organism evidence="17 18">
    <name type="scientific">Dactylosporangium salmoneum</name>
    <dbReference type="NCBI Taxonomy" id="53361"/>
    <lineage>
        <taxon>Bacteria</taxon>
        <taxon>Bacillati</taxon>
        <taxon>Actinomycetota</taxon>
        <taxon>Actinomycetes</taxon>
        <taxon>Micromonosporales</taxon>
        <taxon>Micromonosporaceae</taxon>
        <taxon>Dactylosporangium</taxon>
    </lineage>
</organism>
<keyword evidence="7" id="KW-0677">Repeat</keyword>
<dbReference type="RefSeq" id="WP_344616494.1">
    <property type="nucleotide sequence ID" value="NZ_BAAARV010000065.1"/>
</dbReference>
<evidence type="ECO:0000256" key="2">
    <source>
        <dbReference type="ARBA" id="ARBA00007931"/>
    </source>
</evidence>
<evidence type="ECO:0000259" key="15">
    <source>
        <dbReference type="Pfam" id="PF00571"/>
    </source>
</evidence>
<comment type="similarity">
    <text evidence="2 14">Belongs to the peptidase M50B family.</text>
</comment>
<keyword evidence="10 14" id="KW-1133">Transmembrane helix</keyword>
<evidence type="ECO:0000313" key="17">
    <source>
        <dbReference type="EMBL" id="GAA2366977.1"/>
    </source>
</evidence>
<dbReference type="Pfam" id="PF02163">
    <property type="entry name" value="Peptidase_M50"/>
    <property type="match status" value="2"/>
</dbReference>
<dbReference type="InterPro" id="IPR000644">
    <property type="entry name" value="CBS_dom"/>
</dbReference>
<feature type="domain" description="CBS" evidence="15">
    <location>
        <begin position="321"/>
        <end position="366"/>
    </location>
</feature>
<name>A0ABN3H242_9ACTN</name>
<reference evidence="17 18" key="1">
    <citation type="journal article" date="2019" name="Int. J. Syst. Evol. Microbiol.">
        <title>The Global Catalogue of Microorganisms (GCM) 10K type strain sequencing project: providing services to taxonomists for standard genome sequencing and annotation.</title>
        <authorList>
            <consortium name="The Broad Institute Genomics Platform"/>
            <consortium name="The Broad Institute Genome Sequencing Center for Infectious Disease"/>
            <person name="Wu L."/>
            <person name="Ma J."/>
        </authorList>
    </citation>
    <scope>NUCLEOTIDE SEQUENCE [LARGE SCALE GENOMIC DNA]</scope>
    <source>
        <strain evidence="17 18">JCM 3272</strain>
    </source>
</reference>
<dbReference type="PANTHER" id="PTHR39188:SF3">
    <property type="entry name" value="STAGE IV SPORULATION PROTEIN FB"/>
    <property type="match status" value="1"/>
</dbReference>
<dbReference type="Gene3D" id="3.10.580.10">
    <property type="entry name" value="CBS-domain"/>
    <property type="match status" value="1"/>
</dbReference>
<accession>A0ABN3H242</accession>
<keyword evidence="18" id="KW-1185">Reference proteome</keyword>
<dbReference type="GO" id="GO:0008233">
    <property type="term" value="F:peptidase activity"/>
    <property type="evidence" value="ECO:0007669"/>
    <property type="project" value="UniProtKB-KW"/>
</dbReference>
<dbReference type="EMBL" id="BAAARV010000065">
    <property type="protein sequence ID" value="GAA2366977.1"/>
    <property type="molecule type" value="Genomic_DNA"/>
</dbReference>
<dbReference type="Proteomes" id="UP001501444">
    <property type="component" value="Unassembled WGS sequence"/>
</dbReference>
<protein>
    <recommendedName>
        <fullName evidence="14">Zinc metalloprotease</fullName>
    </recommendedName>
</protein>
<feature type="domain" description="Peptidase M50" evidence="16">
    <location>
        <begin position="56"/>
        <end position="124"/>
    </location>
</feature>
<comment type="caution">
    <text evidence="17">The sequence shown here is derived from an EMBL/GenBank/DDBJ whole genome shotgun (WGS) entry which is preliminary data.</text>
</comment>
<evidence type="ECO:0000256" key="10">
    <source>
        <dbReference type="ARBA" id="ARBA00022989"/>
    </source>
</evidence>
<sequence>MHQSLRLGTIAGIRVGVNWSVLLIMFLLAQVLAITVIPRAAPAASGAVAWLLGVAGAVVLLLSLLAHEMAHALVARAYGVQVEQVTLWLLGGAAELGQEPPSARADLLIAGAGPVASAVLAAGFGGLAAGLAEARAPAGVVAVCSWLSGINLLLAAFNLLPGAPLDGGRVLRAALWRWRGDRNWAAIAAARAGRALGLGLIVLGAAQLVFAGLLGGLWLALVGWFLVSAASSEANTARYRAQLGGVPVSEVMNASPTYADPDRSVAQVVADVVEAPDGGIVALRAIDGRPAGLVRLRELARVPEAERIGTPVSRVARPVSALPVIEAAEPLADVAATVLRSGTALVVDHGALVGVLGPADVTRAMERSALHRPGPGSPR</sequence>
<keyword evidence="6 14" id="KW-0479">Metal-binding</keyword>
<keyword evidence="13 14" id="KW-0472">Membrane</keyword>
<dbReference type="PIRSF" id="PIRSF006404">
    <property type="entry name" value="UCP006404_Pept_M50_CBS"/>
    <property type="match status" value="1"/>
</dbReference>
<feature type="transmembrane region" description="Helical" evidence="14">
    <location>
        <begin position="138"/>
        <end position="163"/>
    </location>
</feature>
<dbReference type="PANTHER" id="PTHR39188">
    <property type="entry name" value="MEMBRANE-ASSOCIATED ZINC METALLOPROTEASE M50B"/>
    <property type="match status" value="1"/>
</dbReference>
<proteinExistence type="inferred from homology"/>
<keyword evidence="12" id="KW-0129">CBS domain</keyword>
<feature type="transmembrane region" description="Helical" evidence="14">
    <location>
        <begin position="209"/>
        <end position="230"/>
    </location>
</feature>
<keyword evidence="3 14" id="KW-1003">Cell membrane</keyword>
<dbReference type="InterPro" id="IPR046342">
    <property type="entry name" value="CBS_dom_sf"/>
</dbReference>
<evidence type="ECO:0000256" key="1">
    <source>
        <dbReference type="ARBA" id="ARBA00004651"/>
    </source>
</evidence>